<name>A0A9D1GY33_9ACTN</name>
<dbReference type="AlphaFoldDB" id="A0A9D1GY33"/>
<reference evidence="2" key="1">
    <citation type="submission" date="2020-10" db="EMBL/GenBank/DDBJ databases">
        <authorList>
            <person name="Gilroy R."/>
        </authorList>
    </citation>
    <scope>NUCLEOTIDE SEQUENCE</scope>
    <source>
        <strain evidence="2">ChiGjej1B1-24693</strain>
    </source>
</reference>
<reference evidence="2" key="2">
    <citation type="journal article" date="2021" name="PeerJ">
        <title>Extensive microbial diversity within the chicken gut microbiome revealed by metagenomics and culture.</title>
        <authorList>
            <person name="Gilroy R."/>
            <person name="Ravi A."/>
            <person name="Getino M."/>
            <person name="Pursley I."/>
            <person name="Horton D.L."/>
            <person name="Alikhan N.F."/>
            <person name="Baker D."/>
            <person name="Gharbi K."/>
            <person name="Hall N."/>
            <person name="Watson M."/>
            <person name="Adriaenssens E.M."/>
            <person name="Foster-Nyarko E."/>
            <person name="Jarju S."/>
            <person name="Secka A."/>
            <person name="Antonio M."/>
            <person name="Oren A."/>
            <person name="Chaudhuri R.R."/>
            <person name="La Ragione R."/>
            <person name="Hildebrand F."/>
            <person name="Pallen M.J."/>
        </authorList>
    </citation>
    <scope>NUCLEOTIDE SEQUENCE</scope>
    <source>
        <strain evidence="2">ChiGjej1B1-24693</strain>
    </source>
</reference>
<evidence type="ECO:0000313" key="2">
    <source>
        <dbReference type="EMBL" id="HIT75651.1"/>
    </source>
</evidence>
<organism evidence="2 3">
    <name type="scientific">Candidatus Avipropionibacterium avicola</name>
    <dbReference type="NCBI Taxonomy" id="2840701"/>
    <lineage>
        <taxon>Bacteria</taxon>
        <taxon>Bacillati</taxon>
        <taxon>Actinomycetota</taxon>
        <taxon>Actinomycetes</taxon>
        <taxon>Propionibacteriales</taxon>
        <taxon>Propionibacteriaceae</taxon>
        <taxon>Propionibacteriaceae incertae sedis</taxon>
        <taxon>Candidatus Avipropionibacterium</taxon>
    </lineage>
</organism>
<evidence type="ECO:0000313" key="3">
    <source>
        <dbReference type="Proteomes" id="UP000886842"/>
    </source>
</evidence>
<feature type="compositionally biased region" description="Basic and acidic residues" evidence="1">
    <location>
        <begin position="72"/>
        <end position="81"/>
    </location>
</feature>
<comment type="caution">
    <text evidence="2">The sequence shown here is derived from an EMBL/GenBank/DDBJ whole genome shotgun (WGS) entry which is preliminary data.</text>
</comment>
<protein>
    <recommendedName>
        <fullName evidence="4">HNH endonuclease</fullName>
    </recommendedName>
</protein>
<dbReference type="Proteomes" id="UP000886842">
    <property type="component" value="Unassembled WGS sequence"/>
</dbReference>
<dbReference type="EMBL" id="DVLP01000262">
    <property type="protein sequence ID" value="HIT75651.1"/>
    <property type="molecule type" value="Genomic_DNA"/>
</dbReference>
<gene>
    <name evidence="2" type="ORF">IAA98_08710</name>
</gene>
<feature type="region of interest" description="Disordered" evidence="1">
    <location>
        <begin position="16"/>
        <end position="43"/>
    </location>
</feature>
<accession>A0A9D1GY33</accession>
<proteinExistence type="predicted"/>
<evidence type="ECO:0008006" key="4">
    <source>
        <dbReference type="Google" id="ProtNLM"/>
    </source>
</evidence>
<feature type="region of interest" description="Disordered" evidence="1">
    <location>
        <begin position="57"/>
        <end position="87"/>
    </location>
</feature>
<evidence type="ECO:0000256" key="1">
    <source>
        <dbReference type="SAM" id="MobiDB-lite"/>
    </source>
</evidence>
<sequence length="281" mass="31059">MRKWWNEVGYHQIDDKQQLQIPTAQPDPDDAKPGVIDEPSLVDESGIWIQESDTIWTAPHDATPDSGTANHPAHDHPHDPAAQRGPLPESAAGIVEALRDIPVEKLRPQAVLNVHVSYEALTAGTGVCRVDDLGPHVLQLVQGWLGRSSVRLNPVIDLPAGMMPVDSYEIPQRLRQHLDLRMPTSVFPWSASRGRLDLDHTQPYDTDGPPGQTRIGNLAPLARFEHRLVTHGRWSRRQPEPGTVLFRAPHGQILLVDPNGTHALADNQFAQHVWNAAAHPG</sequence>